<feature type="site" description="Transition state stabilizer" evidence="3">
    <location>
        <position position="20"/>
    </location>
</feature>
<comment type="similarity">
    <text evidence="3">Belongs to the IspD/TarI cytidylyltransferase family. IspD subfamily.</text>
</comment>
<evidence type="ECO:0000313" key="4">
    <source>
        <dbReference type="EMBL" id="THV43443.1"/>
    </source>
</evidence>
<accession>A0A4S8QFN7</accession>
<dbReference type="GO" id="GO:0050518">
    <property type="term" value="F:2-C-methyl-D-erythritol 4-phosphate cytidylyltransferase activity"/>
    <property type="evidence" value="ECO:0007669"/>
    <property type="project" value="UniProtKB-UniRule"/>
</dbReference>
<evidence type="ECO:0000313" key="5">
    <source>
        <dbReference type="Proteomes" id="UP000308760"/>
    </source>
</evidence>
<dbReference type="NCBIfam" id="TIGR00453">
    <property type="entry name" value="ispD"/>
    <property type="match status" value="1"/>
</dbReference>
<dbReference type="Proteomes" id="UP000308760">
    <property type="component" value="Unassembled WGS sequence"/>
</dbReference>
<evidence type="ECO:0000256" key="2">
    <source>
        <dbReference type="ARBA" id="ARBA00022695"/>
    </source>
</evidence>
<reference evidence="4 5" key="2">
    <citation type="submission" date="2019-05" db="EMBL/GenBank/DDBJ databases">
        <title>Glycomyces buryatensis sp. nov.</title>
        <authorList>
            <person name="Nikitina E."/>
        </authorList>
    </citation>
    <scope>NUCLEOTIDE SEQUENCE [LARGE SCALE GENOMIC DNA]</scope>
    <source>
        <strain evidence="4 5">18</strain>
    </source>
</reference>
<keyword evidence="3" id="KW-0414">Isoprene biosynthesis</keyword>
<comment type="caution">
    <text evidence="4">The sequence shown here is derived from an EMBL/GenBank/DDBJ whole genome shotgun (WGS) entry which is preliminary data.</text>
</comment>
<dbReference type="FunFam" id="3.90.550.10:FF:000003">
    <property type="entry name" value="2-C-methyl-D-erythritol 4-phosphate cytidylyltransferase"/>
    <property type="match status" value="1"/>
</dbReference>
<dbReference type="HAMAP" id="MF_00108">
    <property type="entry name" value="IspD"/>
    <property type="match status" value="1"/>
</dbReference>
<feature type="site" description="Positions MEP for the nucleophilic attack" evidence="3">
    <location>
        <position position="219"/>
    </location>
</feature>
<dbReference type="Gene3D" id="3.90.550.10">
    <property type="entry name" value="Spore Coat Polysaccharide Biosynthesis Protein SpsA, Chain A"/>
    <property type="match status" value="1"/>
</dbReference>
<name>A0A4S8QFN7_9ACTN</name>
<dbReference type="UniPathway" id="UPA00056">
    <property type="reaction ID" value="UER00093"/>
</dbReference>
<feature type="site" description="Positions MEP for the nucleophilic attack" evidence="3">
    <location>
        <position position="160"/>
    </location>
</feature>
<dbReference type="PANTHER" id="PTHR32125:SF4">
    <property type="entry name" value="2-C-METHYL-D-ERYTHRITOL 4-PHOSPHATE CYTIDYLYLTRANSFERASE, CHLOROPLASTIC"/>
    <property type="match status" value="1"/>
</dbReference>
<dbReference type="SUPFAM" id="SSF53448">
    <property type="entry name" value="Nucleotide-diphospho-sugar transferases"/>
    <property type="match status" value="1"/>
</dbReference>
<dbReference type="AlphaFoldDB" id="A0A4S8QFN7"/>
<dbReference type="Pfam" id="PF01128">
    <property type="entry name" value="IspD"/>
    <property type="match status" value="1"/>
</dbReference>
<dbReference type="PANTHER" id="PTHR32125">
    <property type="entry name" value="2-C-METHYL-D-ERYTHRITOL 4-PHOSPHATE CYTIDYLYLTRANSFERASE, CHLOROPLASTIC"/>
    <property type="match status" value="1"/>
</dbReference>
<organism evidence="4 5">
    <name type="scientific">Glycomyces buryatensis</name>
    <dbReference type="NCBI Taxonomy" id="2570927"/>
    <lineage>
        <taxon>Bacteria</taxon>
        <taxon>Bacillati</taxon>
        <taxon>Actinomycetota</taxon>
        <taxon>Actinomycetes</taxon>
        <taxon>Glycomycetales</taxon>
        <taxon>Glycomycetaceae</taxon>
        <taxon>Glycomyces</taxon>
    </lineage>
</organism>
<dbReference type="InterPro" id="IPR050088">
    <property type="entry name" value="IspD/TarI_cytidylyltransf_bact"/>
</dbReference>
<feature type="site" description="Transition state stabilizer" evidence="3">
    <location>
        <position position="13"/>
    </location>
</feature>
<dbReference type="CDD" id="cd02516">
    <property type="entry name" value="CDP-ME_synthetase"/>
    <property type="match status" value="1"/>
</dbReference>
<proteinExistence type="inferred from homology"/>
<dbReference type="InterPro" id="IPR001228">
    <property type="entry name" value="IspD"/>
</dbReference>
<protein>
    <recommendedName>
        <fullName evidence="3">2-C-methyl-D-erythritol 4-phosphate cytidylyltransferase</fullName>
        <ecNumber evidence="3">2.7.7.60</ecNumber>
    </recommendedName>
    <alternativeName>
        <fullName evidence="3">4-diphosphocytidyl-2C-methyl-D-erythritol synthase</fullName>
    </alternativeName>
    <alternativeName>
        <fullName evidence="3">MEP cytidylyltransferase</fullName>
        <shortName evidence="3">MCT</shortName>
    </alternativeName>
</protein>
<dbReference type="InterPro" id="IPR034683">
    <property type="entry name" value="IspD/TarI"/>
</dbReference>
<evidence type="ECO:0000256" key="3">
    <source>
        <dbReference type="HAMAP-Rule" id="MF_00108"/>
    </source>
</evidence>
<evidence type="ECO:0000256" key="1">
    <source>
        <dbReference type="ARBA" id="ARBA00022679"/>
    </source>
</evidence>
<dbReference type="EC" id="2.7.7.60" evidence="3"/>
<dbReference type="GO" id="GO:0019288">
    <property type="term" value="P:isopentenyl diphosphate biosynthetic process, methylerythritol 4-phosphate pathway"/>
    <property type="evidence" value="ECO:0007669"/>
    <property type="project" value="UniProtKB-UniRule"/>
</dbReference>
<dbReference type="OrthoDB" id="9802561at2"/>
<dbReference type="InterPro" id="IPR029044">
    <property type="entry name" value="Nucleotide-diphossugar_trans"/>
</dbReference>
<comment type="pathway">
    <text evidence="3">Isoprenoid biosynthesis; isopentenyl diphosphate biosynthesis via DXP pathway; isopentenyl diphosphate from 1-deoxy-D-xylulose 5-phosphate: step 2/6.</text>
</comment>
<gene>
    <name evidence="3 4" type="primary">ispD</name>
    <name evidence="4" type="ORF">FAB82_01495</name>
</gene>
<keyword evidence="1 3" id="KW-0808">Transferase</keyword>
<reference evidence="5" key="1">
    <citation type="submission" date="2019-04" db="EMBL/GenBank/DDBJ databases">
        <title>Nocardioides xinjiangensis sp. nov.</title>
        <authorList>
            <person name="Liu S."/>
        </authorList>
    </citation>
    <scope>NUCLEOTIDE SEQUENCE [LARGE SCALE GENOMIC DNA]</scope>
    <source>
        <strain evidence="5">18</strain>
    </source>
</reference>
<comment type="function">
    <text evidence="3">Catalyzes the formation of 4-diphosphocytidyl-2-C-methyl-D-erythritol from CTP and 2-C-methyl-D-erythritol 4-phosphate (MEP).</text>
</comment>
<sequence length="235" mass="24632">MFAVVLAGGTGKRMGGPVPKQLLEVRGKPVLGHTLEAFEAAPEVDRILVVMAEGYGDQARRIANEAGVTKLADVIGGGASRSDSSLAALSWIGSHVAPGEDCKVLLHDAARMLVTGEIIAEVAGALDECDAVTVAVPASDTVIEVHGDSGMETIAAVPDRSRLRRVQTPQGFRFSVIRAAYAAAEAEPGFTATDDCSVVLRFLPQVPVRVVPGDERNLKVTEPTDLAVAEALLER</sequence>
<dbReference type="EMBL" id="STGY01000004">
    <property type="protein sequence ID" value="THV43443.1"/>
    <property type="molecule type" value="Genomic_DNA"/>
</dbReference>
<comment type="catalytic activity">
    <reaction evidence="3">
        <text>2-C-methyl-D-erythritol 4-phosphate + CTP + H(+) = 4-CDP-2-C-methyl-D-erythritol + diphosphate</text>
        <dbReference type="Rhea" id="RHEA:13429"/>
        <dbReference type="ChEBI" id="CHEBI:15378"/>
        <dbReference type="ChEBI" id="CHEBI:33019"/>
        <dbReference type="ChEBI" id="CHEBI:37563"/>
        <dbReference type="ChEBI" id="CHEBI:57823"/>
        <dbReference type="ChEBI" id="CHEBI:58262"/>
        <dbReference type="EC" id="2.7.7.60"/>
    </reaction>
</comment>
<keyword evidence="2 3" id="KW-0548">Nucleotidyltransferase</keyword>
<keyword evidence="5" id="KW-1185">Reference proteome</keyword>